<accession>K7SHJ8</accession>
<evidence type="ECO:0000313" key="2">
    <source>
        <dbReference type="Proteomes" id="UP000000214"/>
    </source>
</evidence>
<dbReference type="Proteomes" id="UP000000214">
    <property type="component" value="Chromosome"/>
</dbReference>
<name>K7SHJ8_ACIA4</name>
<sequence length="38" mass="4150">MLPDSRSIEVPSKSSGPGHRIVAAALTVHDDRSYPQHH</sequence>
<dbReference type="HOGENOM" id="CLU_3331494_0_0_11"/>
<dbReference type="AlphaFoldDB" id="K7SHJ8"/>
<gene>
    <name evidence="1" type="ordered locus">PACID_09030</name>
</gene>
<proteinExistence type="predicted"/>
<dbReference type="EMBL" id="CP003493">
    <property type="protein sequence ID" value="AFV88740.1"/>
    <property type="molecule type" value="Genomic_DNA"/>
</dbReference>
<protein>
    <submittedName>
        <fullName evidence="1">Uncharacterized protein</fullName>
    </submittedName>
</protein>
<evidence type="ECO:0000313" key="1">
    <source>
        <dbReference type="EMBL" id="AFV88740.1"/>
    </source>
</evidence>
<organism evidence="1 2">
    <name type="scientific">Acidipropionibacterium acidipropionici (strain ATCC 4875 / DSM 20272 / JCM 6432 / NBRC 12425 / NCIMB 8070 / 4)</name>
    <name type="common">Propionibacterium acidipropionici</name>
    <dbReference type="NCBI Taxonomy" id="1171373"/>
    <lineage>
        <taxon>Bacteria</taxon>
        <taxon>Bacillati</taxon>
        <taxon>Actinomycetota</taxon>
        <taxon>Actinomycetes</taxon>
        <taxon>Propionibacteriales</taxon>
        <taxon>Propionibacteriaceae</taxon>
        <taxon>Acidipropionibacterium</taxon>
    </lineage>
</organism>
<dbReference type="KEGG" id="pbo:PACID_09030"/>
<reference evidence="1 2" key="1">
    <citation type="journal article" date="2012" name="BMC Genomics">
        <title>The genome sequence of Propionibacterium acidipropionici provides insights into its biotechnological and industrial potential.</title>
        <authorList>
            <person name="Parizzi L.P."/>
            <person name="Grassi M.C."/>
            <person name="Llerena L.A."/>
            <person name="Carazzolle M.F."/>
            <person name="Queiroz V.L."/>
            <person name="Lunardi I."/>
            <person name="Zeidler A.F."/>
            <person name="Teixeira P.J."/>
            <person name="Mieczkowski P."/>
            <person name="Rincones J."/>
            <person name="Pereira G.A."/>
        </authorList>
    </citation>
    <scope>NUCLEOTIDE SEQUENCE [LARGE SCALE GENOMIC DNA]</scope>
    <source>
        <strain evidence="2">ATCC 4875 / DSM 20272 / JCM 6432 / NBRC 12425 / NCIMB 8070</strain>
    </source>
</reference>